<feature type="region of interest" description="Disordered" evidence="2">
    <location>
        <begin position="411"/>
        <end position="452"/>
    </location>
</feature>
<feature type="domain" description="HTH CENPB-type" evidence="3">
    <location>
        <begin position="87"/>
        <end position="160"/>
    </location>
</feature>
<dbReference type="InterPro" id="IPR006600">
    <property type="entry name" value="HTH_CenpB_DNA-bd_dom"/>
</dbReference>
<keyword evidence="5" id="KW-1185">Reference proteome</keyword>
<dbReference type="InterPro" id="IPR009057">
    <property type="entry name" value="Homeodomain-like_sf"/>
</dbReference>
<dbReference type="Pfam" id="PF03221">
    <property type="entry name" value="HTH_Tnp_Tc5"/>
    <property type="match status" value="1"/>
</dbReference>
<dbReference type="Proteomes" id="UP000237271">
    <property type="component" value="Unassembled WGS sequence"/>
</dbReference>
<dbReference type="PANTHER" id="PTHR19303">
    <property type="entry name" value="TRANSPOSON"/>
    <property type="match status" value="1"/>
</dbReference>
<dbReference type="AlphaFoldDB" id="A0A2P4YT81"/>
<reference evidence="4 5" key="1">
    <citation type="journal article" date="2017" name="Genome Biol. Evol.">
        <title>Phytophthora megakarya and P. palmivora, closely related causal agents of cacao black pod rot, underwent increases in genome sizes and gene numbers by different mechanisms.</title>
        <authorList>
            <person name="Ali S.S."/>
            <person name="Shao J."/>
            <person name="Lary D.J."/>
            <person name="Kronmiller B."/>
            <person name="Shen D."/>
            <person name="Strem M.D."/>
            <person name="Amoako-Attah I."/>
            <person name="Akrofi A.Y."/>
            <person name="Begoude B.A."/>
            <person name="Ten Hoopen G.M."/>
            <person name="Coulibaly K."/>
            <person name="Kebe B.I."/>
            <person name="Melnick R.L."/>
            <person name="Guiltinan M.J."/>
            <person name="Tyler B.M."/>
            <person name="Meinhardt L.W."/>
            <person name="Bailey B.A."/>
        </authorList>
    </citation>
    <scope>NUCLEOTIDE SEQUENCE [LARGE SCALE GENOMIC DNA]</scope>
    <source>
        <strain evidence="5">sbr112.9</strain>
    </source>
</reference>
<sequence>MTRPRTAGTGRRQKKYIQIAVDYTHKSRILDRLAEGVKVATVIEEFYSSISKAERKRKQKQMSKLKGQAGFIQNVCDEGKGHLQNYRRNGDATVLSAEAENDIVLWLNSIRKEGCPVSAKMLELKALEIAADAGIDRDVFSASYSWRRRFMSRYKLSIRARTRHGQTTPDDAAAAREKFMGEVRAAILKHNISNMFNADQTAVFFEYLPRTTIPERGQKTVWVKCSGKDKERATVMLLADWHGNKRAPFHVFKSGVSSHKHGQDINDTKRHGSTFALSNRGGRAKSWAYTREATTPGCFTTWAQLCQQLRAAFLPANYEYRQRWSFLACKQWKREVCEYSQEMRVLVASLVGNPLPEHMKVTVFMDGLTLGPSCTQLFRVHANTMEEAIQIVLQEEYSYRQARTPKLGHMQRACPTEGRGKFHVKSKDSKSQWRKSRPNHQGSADGARHGGLAPEGLGALKMRKSSGGLLVVYASVRGY</sequence>
<dbReference type="Gene3D" id="1.10.10.60">
    <property type="entry name" value="Homeodomain-like"/>
    <property type="match status" value="1"/>
</dbReference>
<keyword evidence="1" id="KW-0238">DNA-binding</keyword>
<dbReference type="SMART" id="SM00674">
    <property type="entry name" value="CENPB"/>
    <property type="match status" value="1"/>
</dbReference>
<evidence type="ECO:0000313" key="5">
    <source>
        <dbReference type="Proteomes" id="UP000237271"/>
    </source>
</evidence>
<evidence type="ECO:0000256" key="1">
    <source>
        <dbReference type="ARBA" id="ARBA00023125"/>
    </source>
</evidence>
<accession>A0A2P4YT81</accession>
<organism evidence="4 5">
    <name type="scientific">Phytophthora palmivora</name>
    <dbReference type="NCBI Taxonomy" id="4796"/>
    <lineage>
        <taxon>Eukaryota</taxon>
        <taxon>Sar</taxon>
        <taxon>Stramenopiles</taxon>
        <taxon>Oomycota</taxon>
        <taxon>Peronosporomycetes</taxon>
        <taxon>Peronosporales</taxon>
        <taxon>Peronosporaceae</taxon>
        <taxon>Phytophthora</taxon>
    </lineage>
</organism>
<dbReference type="PROSITE" id="PS51253">
    <property type="entry name" value="HTH_CENPB"/>
    <property type="match status" value="1"/>
</dbReference>
<dbReference type="InterPro" id="IPR050863">
    <property type="entry name" value="CenT-Element_Derived"/>
</dbReference>
<comment type="caution">
    <text evidence="4">The sequence shown here is derived from an EMBL/GenBank/DDBJ whole genome shotgun (WGS) entry which is preliminary data.</text>
</comment>
<dbReference type="SUPFAM" id="SSF46689">
    <property type="entry name" value="Homeodomain-like"/>
    <property type="match status" value="1"/>
</dbReference>
<evidence type="ECO:0000313" key="4">
    <source>
        <dbReference type="EMBL" id="POM81020.1"/>
    </source>
</evidence>
<evidence type="ECO:0000256" key="2">
    <source>
        <dbReference type="SAM" id="MobiDB-lite"/>
    </source>
</evidence>
<dbReference type="OrthoDB" id="102206at2759"/>
<proteinExistence type="predicted"/>
<protein>
    <recommendedName>
        <fullName evidence="3">HTH CENPB-type domain-containing protein</fullName>
    </recommendedName>
</protein>
<dbReference type="EMBL" id="NCKW01000194">
    <property type="protein sequence ID" value="POM81020.1"/>
    <property type="molecule type" value="Genomic_DNA"/>
</dbReference>
<gene>
    <name evidence="4" type="ORF">PHPALM_1068</name>
</gene>
<dbReference type="GO" id="GO:0005634">
    <property type="term" value="C:nucleus"/>
    <property type="evidence" value="ECO:0007669"/>
    <property type="project" value="TreeGrafter"/>
</dbReference>
<dbReference type="PANTHER" id="PTHR19303:SF57">
    <property type="entry name" value="HTH CENPB-TYPE DOMAIN-CONTAINING PROTEIN"/>
    <property type="match status" value="1"/>
</dbReference>
<name>A0A2P4YT81_9STRA</name>
<dbReference type="Pfam" id="PF03732">
    <property type="entry name" value="Retrotrans_gag"/>
    <property type="match status" value="1"/>
</dbReference>
<evidence type="ECO:0000259" key="3">
    <source>
        <dbReference type="PROSITE" id="PS51253"/>
    </source>
</evidence>
<dbReference type="GO" id="GO:0003677">
    <property type="term" value="F:DNA binding"/>
    <property type="evidence" value="ECO:0007669"/>
    <property type="project" value="UniProtKB-KW"/>
</dbReference>
<dbReference type="InterPro" id="IPR005162">
    <property type="entry name" value="Retrotrans_gag_dom"/>
</dbReference>